<evidence type="ECO:0000313" key="1">
    <source>
        <dbReference type="EMBL" id="ORX74768.1"/>
    </source>
</evidence>
<keyword evidence="2" id="KW-1185">Reference proteome</keyword>
<sequence>MHRAEDKDNQTYSSALYFGPRKRGGRQAAALFIARERAVAFQTQELGSINDVHWLGYI</sequence>
<dbReference type="Proteomes" id="UP000193922">
    <property type="component" value="Unassembled WGS sequence"/>
</dbReference>
<name>A0A1Y1WN81_9FUNG</name>
<accession>A0A1Y1WN81</accession>
<dbReference type="AlphaFoldDB" id="A0A1Y1WN81"/>
<organism evidence="1 2">
    <name type="scientific">Linderina pennispora</name>
    <dbReference type="NCBI Taxonomy" id="61395"/>
    <lineage>
        <taxon>Eukaryota</taxon>
        <taxon>Fungi</taxon>
        <taxon>Fungi incertae sedis</taxon>
        <taxon>Zoopagomycota</taxon>
        <taxon>Kickxellomycotina</taxon>
        <taxon>Kickxellomycetes</taxon>
        <taxon>Kickxellales</taxon>
        <taxon>Kickxellaceae</taxon>
        <taxon>Linderina</taxon>
    </lineage>
</organism>
<protein>
    <submittedName>
        <fullName evidence="1">Uncharacterized protein</fullName>
    </submittedName>
</protein>
<dbReference type="GeneID" id="63802950"/>
<dbReference type="EMBL" id="MCFD01000001">
    <property type="protein sequence ID" value="ORX74768.1"/>
    <property type="molecule type" value="Genomic_DNA"/>
</dbReference>
<proteinExistence type="predicted"/>
<gene>
    <name evidence="1" type="ORF">DL89DRAFT_264567</name>
</gene>
<evidence type="ECO:0000313" key="2">
    <source>
        <dbReference type="Proteomes" id="UP000193922"/>
    </source>
</evidence>
<reference evidence="1 2" key="1">
    <citation type="submission" date="2016-07" db="EMBL/GenBank/DDBJ databases">
        <title>Pervasive Adenine N6-methylation of Active Genes in Fungi.</title>
        <authorList>
            <consortium name="DOE Joint Genome Institute"/>
            <person name="Mondo S.J."/>
            <person name="Dannebaum R.O."/>
            <person name="Kuo R.C."/>
            <person name="Labutti K."/>
            <person name="Haridas S."/>
            <person name="Kuo A."/>
            <person name="Salamov A."/>
            <person name="Ahrendt S.R."/>
            <person name="Lipzen A."/>
            <person name="Sullivan W."/>
            <person name="Andreopoulos W.B."/>
            <person name="Clum A."/>
            <person name="Lindquist E."/>
            <person name="Daum C."/>
            <person name="Ramamoorthy G.K."/>
            <person name="Gryganskyi A."/>
            <person name="Culley D."/>
            <person name="Magnuson J.K."/>
            <person name="James T.Y."/>
            <person name="O'Malley M.A."/>
            <person name="Stajich J.E."/>
            <person name="Spatafora J.W."/>
            <person name="Visel A."/>
            <person name="Grigoriev I.V."/>
        </authorList>
    </citation>
    <scope>NUCLEOTIDE SEQUENCE [LARGE SCALE GENOMIC DNA]</scope>
    <source>
        <strain evidence="1 2">ATCC 12442</strain>
    </source>
</reference>
<dbReference type="RefSeq" id="XP_040747979.1">
    <property type="nucleotide sequence ID" value="XM_040886302.1"/>
</dbReference>
<comment type="caution">
    <text evidence="1">The sequence shown here is derived from an EMBL/GenBank/DDBJ whole genome shotgun (WGS) entry which is preliminary data.</text>
</comment>